<dbReference type="InterPro" id="IPR045794">
    <property type="entry name" value="Trypco1"/>
</dbReference>
<dbReference type="RefSeq" id="WP_267565360.1">
    <property type="nucleotide sequence ID" value="NZ_JAPNTZ010000008.1"/>
</dbReference>
<feature type="domain" description="Trypsin-co-occurring" evidence="1">
    <location>
        <begin position="7"/>
        <end position="104"/>
    </location>
</feature>
<accession>A0ABT4B3B4</accession>
<evidence type="ECO:0000313" key="3">
    <source>
        <dbReference type="Proteomes" id="UP001151002"/>
    </source>
</evidence>
<evidence type="ECO:0000313" key="2">
    <source>
        <dbReference type="EMBL" id="MCY1140989.1"/>
    </source>
</evidence>
<sequence length="109" mass="11587">MDTLVGFDLNDDGAVVIEVDSRDAGVVPIGIEPGTVARRAERSLAESLDRVVAAATIAIRKLGEIPQHPDETQLTFGVKFSADLGAIIAKTTGEATFQVAVKWVRPTSR</sequence>
<keyword evidence="3" id="KW-1185">Reference proteome</keyword>
<evidence type="ECO:0000259" key="1">
    <source>
        <dbReference type="Pfam" id="PF19493"/>
    </source>
</evidence>
<dbReference type="EMBL" id="JAPNTZ010000008">
    <property type="protein sequence ID" value="MCY1140989.1"/>
    <property type="molecule type" value="Genomic_DNA"/>
</dbReference>
<name>A0ABT4B3B4_9ACTN</name>
<gene>
    <name evidence="2" type="ORF">OWR29_23580</name>
</gene>
<comment type="caution">
    <text evidence="2">The sequence shown here is derived from an EMBL/GenBank/DDBJ whole genome shotgun (WGS) entry which is preliminary data.</text>
</comment>
<protein>
    <submittedName>
        <fullName evidence="2">CU044_2847 family protein</fullName>
    </submittedName>
</protein>
<proteinExistence type="predicted"/>
<dbReference type="Proteomes" id="UP001151002">
    <property type="component" value="Unassembled WGS sequence"/>
</dbReference>
<dbReference type="Pfam" id="PF19493">
    <property type="entry name" value="Trypco1"/>
    <property type="match status" value="1"/>
</dbReference>
<organism evidence="2 3">
    <name type="scientific">Paractinoplanes pyxinae</name>
    <dbReference type="NCBI Taxonomy" id="2997416"/>
    <lineage>
        <taxon>Bacteria</taxon>
        <taxon>Bacillati</taxon>
        <taxon>Actinomycetota</taxon>
        <taxon>Actinomycetes</taxon>
        <taxon>Micromonosporales</taxon>
        <taxon>Micromonosporaceae</taxon>
        <taxon>Paractinoplanes</taxon>
    </lineage>
</organism>
<reference evidence="2" key="1">
    <citation type="submission" date="2022-11" db="EMBL/GenBank/DDBJ databases">
        <authorList>
            <person name="Somphong A."/>
            <person name="Phongsopitanun W."/>
        </authorList>
    </citation>
    <scope>NUCLEOTIDE SEQUENCE</scope>
    <source>
        <strain evidence="2">Pm04-4</strain>
    </source>
</reference>
<dbReference type="NCBIfam" id="NF041216">
    <property type="entry name" value="CU044_2847_fam"/>
    <property type="match status" value="1"/>
</dbReference>